<gene>
    <name evidence="1" type="ORF">B7P43_G05440</name>
</gene>
<accession>A0A2J7QI81</accession>
<proteinExistence type="predicted"/>
<protein>
    <submittedName>
        <fullName evidence="1">Uncharacterized protein</fullName>
    </submittedName>
</protein>
<dbReference type="InterPro" id="IPR032675">
    <property type="entry name" value="LRR_dom_sf"/>
</dbReference>
<reference evidence="1 2" key="1">
    <citation type="submission" date="2017-12" db="EMBL/GenBank/DDBJ databases">
        <title>Hemimetabolous genomes reveal molecular basis of termite eusociality.</title>
        <authorList>
            <person name="Harrison M.C."/>
            <person name="Jongepier E."/>
            <person name="Robertson H.M."/>
            <person name="Arning N."/>
            <person name="Bitard-Feildel T."/>
            <person name="Chao H."/>
            <person name="Childers C.P."/>
            <person name="Dinh H."/>
            <person name="Doddapaneni H."/>
            <person name="Dugan S."/>
            <person name="Gowin J."/>
            <person name="Greiner C."/>
            <person name="Han Y."/>
            <person name="Hu H."/>
            <person name="Hughes D.S.T."/>
            <person name="Huylmans A.-K."/>
            <person name="Kemena C."/>
            <person name="Kremer L.P.M."/>
            <person name="Lee S.L."/>
            <person name="Lopez-Ezquerra A."/>
            <person name="Mallet L."/>
            <person name="Monroy-Kuhn J.M."/>
            <person name="Moser A."/>
            <person name="Murali S.C."/>
            <person name="Muzny D.M."/>
            <person name="Otani S."/>
            <person name="Piulachs M.-D."/>
            <person name="Poelchau M."/>
            <person name="Qu J."/>
            <person name="Schaub F."/>
            <person name="Wada-Katsumata A."/>
            <person name="Worley K.C."/>
            <person name="Xie Q."/>
            <person name="Ylla G."/>
            <person name="Poulsen M."/>
            <person name="Gibbs R.A."/>
            <person name="Schal C."/>
            <person name="Richards S."/>
            <person name="Belles X."/>
            <person name="Korb J."/>
            <person name="Bornberg-Bauer E."/>
        </authorList>
    </citation>
    <scope>NUCLEOTIDE SEQUENCE [LARGE SCALE GENOMIC DNA]</scope>
    <source>
        <tissue evidence="1">Whole body</tissue>
    </source>
</reference>
<dbReference type="InParanoid" id="A0A2J7QI81"/>
<comment type="caution">
    <text evidence="1">The sequence shown here is derived from an EMBL/GenBank/DDBJ whole genome shotgun (WGS) entry which is preliminary data.</text>
</comment>
<dbReference type="OrthoDB" id="16120at2759"/>
<keyword evidence="2" id="KW-1185">Reference proteome</keyword>
<evidence type="ECO:0000313" key="1">
    <source>
        <dbReference type="EMBL" id="PNF28289.1"/>
    </source>
</evidence>
<evidence type="ECO:0000313" key="2">
    <source>
        <dbReference type="Proteomes" id="UP000235965"/>
    </source>
</evidence>
<dbReference type="EMBL" id="NEVH01013957">
    <property type="protein sequence ID" value="PNF28289.1"/>
    <property type="molecule type" value="Genomic_DNA"/>
</dbReference>
<dbReference type="Gene3D" id="3.80.10.10">
    <property type="entry name" value="Ribonuclease Inhibitor"/>
    <property type="match status" value="1"/>
</dbReference>
<sequence>MPQRKQPRTLNEMSVEAYINIYYNVCNRWNLDLYNAMQTGRRHYRSVKRRVMSEIQQIKQILSEVAPLIQRIISPEIASSFAYSITFHYERNYYVTILGNFEEERHNLSLHSCKISPLNADTPLNPELPHFTKLLSLKIEKSIDDQTDFSFIRYYLNLERIELLGIDIFTEEFMEEVINLGTLANLKECYISETEEGALTLNVIEQLLRHCSNLKISGHTEQLDHLNSENVLQLKRELSEQNFDIDIIS</sequence>
<name>A0A2J7QI81_9NEOP</name>
<dbReference type="AlphaFoldDB" id="A0A2J7QI81"/>
<organism evidence="1 2">
    <name type="scientific">Cryptotermes secundus</name>
    <dbReference type="NCBI Taxonomy" id="105785"/>
    <lineage>
        <taxon>Eukaryota</taxon>
        <taxon>Metazoa</taxon>
        <taxon>Ecdysozoa</taxon>
        <taxon>Arthropoda</taxon>
        <taxon>Hexapoda</taxon>
        <taxon>Insecta</taxon>
        <taxon>Pterygota</taxon>
        <taxon>Neoptera</taxon>
        <taxon>Polyneoptera</taxon>
        <taxon>Dictyoptera</taxon>
        <taxon>Blattodea</taxon>
        <taxon>Blattoidea</taxon>
        <taxon>Termitoidae</taxon>
        <taxon>Kalotermitidae</taxon>
        <taxon>Cryptotermitinae</taxon>
        <taxon>Cryptotermes</taxon>
    </lineage>
</organism>
<dbReference type="Proteomes" id="UP000235965">
    <property type="component" value="Unassembled WGS sequence"/>
</dbReference>